<evidence type="ECO:0000313" key="5">
    <source>
        <dbReference type="Proteomes" id="UP000190831"/>
    </source>
</evidence>
<dbReference type="PROSITE" id="PS00018">
    <property type="entry name" value="EF_HAND_1"/>
    <property type="match status" value="1"/>
</dbReference>
<dbReference type="GO" id="GO:0005739">
    <property type="term" value="C:mitochondrion"/>
    <property type="evidence" value="ECO:0007669"/>
    <property type="project" value="UniProtKB-SubCell"/>
</dbReference>
<keyword evidence="5" id="KW-1185">Reference proteome</keyword>
<gene>
    <name evidence="4" type="ORF">LAFE_0H16798G</name>
</gene>
<evidence type="ECO:0000313" key="4">
    <source>
        <dbReference type="EMBL" id="SCW04585.1"/>
    </source>
</evidence>
<protein>
    <submittedName>
        <fullName evidence="4">LAFE_0H16798g1_1</fullName>
    </submittedName>
</protein>
<feature type="region of interest" description="Disordered" evidence="3">
    <location>
        <begin position="29"/>
        <end position="55"/>
    </location>
</feature>
<accession>A0A1G4ML54</accession>
<name>A0A1G4ML54_LACFM</name>
<evidence type="ECO:0000256" key="3">
    <source>
        <dbReference type="SAM" id="MobiDB-lite"/>
    </source>
</evidence>
<dbReference type="AlphaFoldDB" id="A0A1G4ML54"/>
<proteinExistence type="predicted"/>
<dbReference type="OMA" id="PVIPWDA"/>
<sequence>MFLLTKRSSVCRSLLPKEVTWYSLRSISSGSKDDEKGHHDKNVDAEKEITDKETPGKLELPNYEQLASRVLNSKQKKIHRKSNRTLLLPRVNSTDHLGQDEVQTEGLFAGYKPLFLGNSSIDMKTPELLDGLFSSLTKIKKATDDSKNGEIDVQDILEDMQKSEPLNASMRYESGKKPIIPWDASISGMMYNDQPFKGVPRTIVGKLKPFKLMRIEKKSKPKIKAHEMIKMQVYNSKINDEPEMVDMFQKSSCKSYHPNKTTVAASAQRKHYMEMTNYALKFKFVKSDRHVFKTDVDKLNRFLAKEFHKLTKLTIHSQFTECQLPLYIYVDKSISSKNVFQNFLRKRIMNHIEPLLTTILSSYDTEEQARKFKFRVMIKVNTIVKDLSEYLPSVYFTGDVIDCILHPSPILGFGRIHWLKPTKRHNVFWGRNADNDFVFNLKKDYRITRSGVRYMKYPINLHWKTFGDAFTEWDYFT</sequence>
<reference evidence="4 5" key="1">
    <citation type="submission" date="2016-03" db="EMBL/GenBank/DDBJ databases">
        <authorList>
            <person name="Devillers H."/>
        </authorList>
    </citation>
    <scope>NUCLEOTIDE SEQUENCE [LARGE SCALE GENOMIC DNA]</scope>
    <source>
        <strain evidence="4">CBS 6772</strain>
    </source>
</reference>
<dbReference type="EMBL" id="LT598491">
    <property type="protein sequence ID" value="SCW04585.1"/>
    <property type="molecule type" value="Genomic_DNA"/>
</dbReference>
<dbReference type="InterPro" id="IPR018247">
    <property type="entry name" value="EF_Hand_1_Ca_BS"/>
</dbReference>
<dbReference type="InterPro" id="IPR014804">
    <property type="entry name" value="Pet20-like"/>
</dbReference>
<dbReference type="OrthoDB" id="4070119at2759"/>
<keyword evidence="2" id="KW-0496">Mitochondrion</keyword>
<dbReference type="Pfam" id="PF08692">
    <property type="entry name" value="Pet20"/>
    <property type="match status" value="1"/>
</dbReference>
<dbReference type="Proteomes" id="UP000190831">
    <property type="component" value="Chromosome H"/>
</dbReference>
<evidence type="ECO:0000256" key="1">
    <source>
        <dbReference type="ARBA" id="ARBA00004173"/>
    </source>
</evidence>
<organism evidence="4 5">
    <name type="scientific">Lachancea fermentati</name>
    <name type="common">Zygosaccharomyces fermentati</name>
    <dbReference type="NCBI Taxonomy" id="4955"/>
    <lineage>
        <taxon>Eukaryota</taxon>
        <taxon>Fungi</taxon>
        <taxon>Dikarya</taxon>
        <taxon>Ascomycota</taxon>
        <taxon>Saccharomycotina</taxon>
        <taxon>Saccharomycetes</taxon>
        <taxon>Saccharomycetales</taxon>
        <taxon>Saccharomycetaceae</taxon>
        <taxon>Lachancea</taxon>
    </lineage>
</organism>
<evidence type="ECO:0000256" key="2">
    <source>
        <dbReference type="ARBA" id="ARBA00023128"/>
    </source>
</evidence>
<comment type="subcellular location">
    <subcellularLocation>
        <location evidence="1">Mitochondrion</location>
    </subcellularLocation>
</comment>
<feature type="compositionally biased region" description="Basic and acidic residues" evidence="3">
    <location>
        <begin position="31"/>
        <end position="55"/>
    </location>
</feature>